<dbReference type="AlphaFoldDB" id="A0AAD9NGI0"/>
<keyword evidence="3" id="KW-1185">Reference proteome</keyword>
<feature type="compositionally biased region" description="Acidic residues" evidence="1">
    <location>
        <begin position="115"/>
        <end position="124"/>
    </location>
</feature>
<comment type="caution">
    <text evidence="2">The sequence shown here is derived from an EMBL/GenBank/DDBJ whole genome shotgun (WGS) entry which is preliminary data.</text>
</comment>
<dbReference type="EMBL" id="JAODUP010000040">
    <property type="protein sequence ID" value="KAK2166299.1"/>
    <property type="molecule type" value="Genomic_DNA"/>
</dbReference>
<proteinExistence type="predicted"/>
<evidence type="ECO:0000256" key="1">
    <source>
        <dbReference type="SAM" id="MobiDB-lite"/>
    </source>
</evidence>
<gene>
    <name evidence="2" type="ORF">LSH36_40g15002</name>
</gene>
<name>A0AAD9NGI0_9ANNE</name>
<organism evidence="2 3">
    <name type="scientific">Paralvinella palmiformis</name>
    <dbReference type="NCBI Taxonomy" id="53620"/>
    <lineage>
        <taxon>Eukaryota</taxon>
        <taxon>Metazoa</taxon>
        <taxon>Spiralia</taxon>
        <taxon>Lophotrochozoa</taxon>
        <taxon>Annelida</taxon>
        <taxon>Polychaeta</taxon>
        <taxon>Sedentaria</taxon>
        <taxon>Canalipalpata</taxon>
        <taxon>Terebellida</taxon>
        <taxon>Terebelliformia</taxon>
        <taxon>Alvinellidae</taxon>
        <taxon>Paralvinella</taxon>
    </lineage>
</organism>
<dbReference type="Proteomes" id="UP001208570">
    <property type="component" value="Unassembled WGS sequence"/>
</dbReference>
<sequence>MWKGDHPWLRRREDIPSKRENVVGCHQSQGHFKVEVTMATTEAERMTFLDKKKFFEKEIKDHVTGKKHVQEVKVASMTEDELSRYMEEKLVTEGTDYNKIITSSSKVWMMKSEQDDGDEDDGDVSDVAGNKGKRLPISKHPVDERISEADKQPATRKIR</sequence>
<feature type="region of interest" description="Disordered" evidence="1">
    <location>
        <begin position="110"/>
        <end position="159"/>
    </location>
</feature>
<protein>
    <submittedName>
        <fullName evidence="2">Uncharacterized protein</fullName>
    </submittedName>
</protein>
<feature type="compositionally biased region" description="Basic and acidic residues" evidence="1">
    <location>
        <begin position="140"/>
        <end position="153"/>
    </location>
</feature>
<accession>A0AAD9NGI0</accession>
<evidence type="ECO:0000313" key="3">
    <source>
        <dbReference type="Proteomes" id="UP001208570"/>
    </source>
</evidence>
<reference evidence="2" key="1">
    <citation type="journal article" date="2023" name="Mol. Biol. Evol.">
        <title>Third-Generation Sequencing Reveals the Adaptive Role of the Epigenome in Three Deep-Sea Polychaetes.</title>
        <authorList>
            <person name="Perez M."/>
            <person name="Aroh O."/>
            <person name="Sun Y."/>
            <person name="Lan Y."/>
            <person name="Juniper S.K."/>
            <person name="Young C.R."/>
            <person name="Angers B."/>
            <person name="Qian P.Y."/>
        </authorList>
    </citation>
    <scope>NUCLEOTIDE SEQUENCE</scope>
    <source>
        <strain evidence="2">P08H-3</strain>
    </source>
</reference>
<evidence type="ECO:0000313" key="2">
    <source>
        <dbReference type="EMBL" id="KAK2166299.1"/>
    </source>
</evidence>